<feature type="domain" description="TIL" evidence="4">
    <location>
        <begin position="425"/>
        <end position="486"/>
    </location>
</feature>
<dbReference type="Pfam" id="PF01826">
    <property type="entry name" value="TIL"/>
    <property type="match status" value="7"/>
</dbReference>
<evidence type="ECO:0000313" key="6">
    <source>
        <dbReference type="Proteomes" id="UP000299102"/>
    </source>
</evidence>
<dbReference type="InterPro" id="IPR002919">
    <property type="entry name" value="TIL_dom"/>
</dbReference>
<dbReference type="InterPro" id="IPR051368">
    <property type="entry name" value="SerProtInhib-TIL_Domain"/>
</dbReference>
<feature type="domain" description="TIL" evidence="4">
    <location>
        <begin position="298"/>
        <end position="353"/>
    </location>
</feature>
<protein>
    <submittedName>
        <fullName evidence="5">Zonadhesin</fullName>
    </submittedName>
</protein>
<organism evidence="5 6">
    <name type="scientific">Eumeta variegata</name>
    <name type="common">Bagworm moth</name>
    <name type="synonym">Eumeta japonica</name>
    <dbReference type="NCBI Taxonomy" id="151549"/>
    <lineage>
        <taxon>Eukaryota</taxon>
        <taxon>Metazoa</taxon>
        <taxon>Ecdysozoa</taxon>
        <taxon>Arthropoda</taxon>
        <taxon>Hexapoda</taxon>
        <taxon>Insecta</taxon>
        <taxon>Pterygota</taxon>
        <taxon>Neoptera</taxon>
        <taxon>Endopterygota</taxon>
        <taxon>Lepidoptera</taxon>
        <taxon>Glossata</taxon>
        <taxon>Ditrysia</taxon>
        <taxon>Tineoidea</taxon>
        <taxon>Psychidae</taxon>
        <taxon>Oiketicinae</taxon>
        <taxon>Eumeta</taxon>
    </lineage>
</organism>
<dbReference type="OrthoDB" id="671595at2759"/>
<keyword evidence="1" id="KW-0646">Protease inhibitor</keyword>
<evidence type="ECO:0000256" key="1">
    <source>
        <dbReference type="ARBA" id="ARBA00022690"/>
    </source>
</evidence>
<reference evidence="5 6" key="1">
    <citation type="journal article" date="2019" name="Commun. Biol.">
        <title>The bagworm genome reveals a unique fibroin gene that provides high tensile strength.</title>
        <authorList>
            <person name="Kono N."/>
            <person name="Nakamura H."/>
            <person name="Ohtoshi R."/>
            <person name="Tomita M."/>
            <person name="Numata K."/>
            <person name="Arakawa K."/>
        </authorList>
    </citation>
    <scope>NUCLEOTIDE SEQUENCE [LARGE SCALE GENOMIC DNA]</scope>
</reference>
<keyword evidence="2" id="KW-1015">Disulfide bond</keyword>
<dbReference type="STRING" id="151549.A0A4C1WUG8"/>
<dbReference type="Gene3D" id="2.10.25.10">
    <property type="entry name" value="Laminin"/>
    <property type="match status" value="7"/>
</dbReference>
<evidence type="ECO:0000256" key="3">
    <source>
        <dbReference type="SAM" id="MobiDB-lite"/>
    </source>
</evidence>
<dbReference type="EMBL" id="BGZK01000631">
    <property type="protein sequence ID" value="GBP53684.1"/>
    <property type="molecule type" value="Genomic_DNA"/>
</dbReference>
<feature type="domain" description="TIL" evidence="4">
    <location>
        <begin position="76"/>
        <end position="137"/>
    </location>
</feature>
<dbReference type="AlphaFoldDB" id="A0A4C1WUG8"/>
<dbReference type="CDD" id="cd19941">
    <property type="entry name" value="TIL"/>
    <property type="match status" value="7"/>
</dbReference>
<evidence type="ECO:0000313" key="5">
    <source>
        <dbReference type="EMBL" id="GBP53684.1"/>
    </source>
</evidence>
<accession>A0A4C1WUG8</accession>
<feature type="domain" description="TIL" evidence="4">
    <location>
        <begin position="228"/>
        <end position="288"/>
    </location>
</feature>
<evidence type="ECO:0000259" key="4">
    <source>
        <dbReference type="Pfam" id="PF01826"/>
    </source>
</evidence>
<dbReference type="InterPro" id="IPR036084">
    <property type="entry name" value="Ser_inhib-like_sf"/>
</dbReference>
<evidence type="ECO:0000256" key="2">
    <source>
        <dbReference type="ARBA" id="ARBA00023157"/>
    </source>
</evidence>
<feature type="domain" description="TIL" evidence="4">
    <location>
        <begin position="359"/>
        <end position="420"/>
    </location>
</feature>
<feature type="region of interest" description="Disordered" evidence="3">
    <location>
        <begin position="487"/>
        <end position="511"/>
    </location>
</feature>
<keyword evidence="6" id="KW-1185">Reference proteome</keyword>
<dbReference type="PANTHER" id="PTHR23259:SF82">
    <property type="entry name" value="SERINE PROTEASE INHIBITOR 1 PROTEIN"/>
    <property type="match status" value="1"/>
</dbReference>
<dbReference type="GO" id="GO:0030414">
    <property type="term" value="F:peptidase inhibitor activity"/>
    <property type="evidence" value="ECO:0007669"/>
    <property type="project" value="UniProtKB-KW"/>
</dbReference>
<comment type="caution">
    <text evidence="5">The sequence shown here is derived from an EMBL/GenBank/DDBJ whole genome shotgun (WGS) entry which is preliminary data.</text>
</comment>
<proteinExistence type="predicted"/>
<dbReference type="SUPFAM" id="SSF57567">
    <property type="entry name" value="Serine protease inhibitors"/>
    <property type="match status" value="7"/>
</dbReference>
<dbReference type="PANTHER" id="PTHR23259">
    <property type="entry name" value="RIDDLE"/>
    <property type="match status" value="1"/>
</dbReference>
<feature type="domain" description="TIL" evidence="4">
    <location>
        <begin position="15"/>
        <end position="70"/>
    </location>
</feature>
<dbReference type="Proteomes" id="UP000299102">
    <property type="component" value="Unassembled WGS sequence"/>
</dbReference>
<gene>
    <name evidence="5" type="primary">Zan</name>
    <name evidence="5" type="ORF">EVAR_36054_1</name>
</gene>
<sequence length="511" mass="55629">MFIYKAKPEGCGGDPNAEKTGCGTYCGHSCSDYNKTHVACPRNCNPDGCSCKKGYVYDPNVKKCVLPDKCTLQCTGPNEEYKVCAPTCPPETCDTSDAKFKCVPPPKPGDPKCKEGCRCKSGYYRDYRNICVKKSDCSKCTKSNQIYDSCWSSCPPGTCDSIGKQYECPEQPVPGDSKCVGKCRCRKGYYTNSKGECVSESECEKCESESGSDESEDCEDGGTKEPKCPKNEVYSTCIQGQCGPKNCTQLGKSVACRKIDPKYCKKGCICAEGYLRDEHGKCIPKDKCPKPEGCGGDPNAEKTGCGTYCGHSCSDYNKTGVICPAVCNPDGCSCKKGYVYDPNVKKCVLPKKCTLQCTGANEEYNACAPTCPPQTCDTIGLKFSCLEQPAPGDPKCKEGCRCKSGYYRDYLNVCVKKSYCSKCTKPNQIYDSCWYNCPPDTCDSIGKSYSCPAQVVPGDPKCVGKCRCKKGYYTNSKGECISESECEKCESTTESGSQESEEGEDTESKER</sequence>
<name>A0A4C1WUG8_EUMVA</name>
<feature type="domain" description="TIL" evidence="4">
    <location>
        <begin position="142"/>
        <end position="203"/>
    </location>
</feature>